<sequence length="318" mass="33790">MNTDLEKNVAEALRSRAAAVPTSPMPPLGAATAPVRTRRAWLVPVAAAAVVVLGVAAAVVLINPGGDAPPPSPGRVISADEGEQGGLAPGEVYYSLHLTTDASRVIIERELWLPQDRTAAWSQKVVMGRTLEDGRVVPDVGPTEAPPGGECYPATQPGDNEWCTKPGSWFSPTVEFLASAPRDQATIKQQLRDAAVAEQRKRTLPDGDFTATGDTMSESNLTFLELNYLRILLATDGVPSDLSSVLRGLIAAMPGIEVTADMADLTGRHGTGYSLYDRKHRPLTVIFDARDRFLGSPTEAVHHGVAPALGAPPSRMFD</sequence>
<keyword evidence="3" id="KW-1185">Reference proteome</keyword>
<dbReference type="EMBL" id="SOCP01000004">
    <property type="protein sequence ID" value="TDV54206.1"/>
    <property type="molecule type" value="Genomic_DNA"/>
</dbReference>
<keyword evidence="1" id="KW-0472">Membrane</keyword>
<name>A0A4R7VVZ4_9PSEU</name>
<evidence type="ECO:0008006" key="4">
    <source>
        <dbReference type="Google" id="ProtNLM"/>
    </source>
</evidence>
<reference evidence="2 3" key="1">
    <citation type="submission" date="2019-03" db="EMBL/GenBank/DDBJ databases">
        <title>Genomic Encyclopedia of Archaeal and Bacterial Type Strains, Phase II (KMG-II): from individual species to whole genera.</title>
        <authorList>
            <person name="Goeker M."/>
        </authorList>
    </citation>
    <scope>NUCLEOTIDE SEQUENCE [LARGE SCALE GENOMIC DNA]</scope>
    <source>
        <strain evidence="2 3">DSM 45499</strain>
    </source>
</reference>
<gene>
    <name evidence="2" type="ORF">CLV71_104677</name>
</gene>
<comment type="caution">
    <text evidence="2">The sequence shown here is derived from an EMBL/GenBank/DDBJ whole genome shotgun (WGS) entry which is preliminary data.</text>
</comment>
<proteinExistence type="predicted"/>
<dbReference type="AlphaFoldDB" id="A0A4R7VVZ4"/>
<keyword evidence="1" id="KW-0812">Transmembrane</keyword>
<feature type="transmembrane region" description="Helical" evidence="1">
    <location>
        <begin position="41"/>
        <end position="62"/>
    </location>
</feature>
<organism evidence="2 3">
    <name type="scientific">Actinophytocola oryzae</name>
    <dbReference type="NCBI Taxonomy" id="502181"/>
    <lineage>
        <taxon>Bacteria</taxon>
        <taxon>Bacillati</taxon>
        <taxon>Actinomycetota</taxon>
        <taxon>Actinomycetes</taxon>
        <taxon>Pseudonocardiales</taxon>
        <taxon>Pseudonocardiaceae</taxon>
    </lineage>
</organism>
<evidence type="ECO:0000256" key="1">
    <source>
        <dbReference type="SAM" id="Phobius"/>
    </source>
</evidence>
<keyword evidence="1" id="KW-1133">Transmembrane helix</keyword>
<evidence type="ECO:0000313" key="2">
    <source>
        <dbReference type="EMBL" id="TDV54206.1"/>
    </source>
</evidence>
<protein>
    <recommendedName>
        <fullName evidence="4">CU044_5270 family protein</fullName>
    </recommendedName>
</protein>
<evidence type="ECO:0000313" key="3">
    <source>
        <dbReference type="Proteomes" id="UP000294927"/>
    </source>
</evidence>
<dbReference type="Proteomes" id="UP000294927">
    <property type="component" value="Unassembled WGS sequence"/>
</dbReference>
<dbReference type="RefSeq" id="WP_133903169.1">
    <property type="nucleotide sequence ID" value="NZ_SOCP01000004.1"/>
</dbReference>
<accession>A0A4R7VVZ4</accession>